<dbReference type="InterPro" id="IPR037050">
    <property type="entry name" value="DUF1254_sf"/>
</dbReference>
<dbReference type="PANTHER" id="PTHR36509:SF2">
    <property type="entry name" value="BLL3101 PROTEIN"/>
    <property type="match status" value="1"/>
</dbReference>
<protein>
    <submittedName>
        <fullName evidence="3">DUF1254 domain-containing protein</fullName>
    </submittedName>
</protein>
<dbReference type="InterPro" id="IPR037049">
    <property type="entry name" value="DUF1214_C_sf"/>
</dbReference>
<keyword evidence="4" id="KW-1185">Reference proteome</keyword>
<evidence type="ECO:0000259" key="2">
    <source>
        <dbReference type="Pfam" id="PF06863"/>
    </source>
</evidence>
<reference evidence="3 4" key="1">
    <citation type="submission" date="2018-08" db="EMBL/GenBank/DDBJ databases">
        <title>Aeromicrobium sp. M2KJ-4, whole genome shotgun sequence.</title>
        <authorList>
            <person name="Tuo L."/>
        </authorList>
    </citation>
    <scope>NUCLEOTIDE SEQUENCE [LARGE SCALE GENOMIC DNA]</scope>
    <source>
        <strain evidence="3 4">M2KJ-4</strain>
    </source>
</reference>
<dbReference type="Pfam" id="PF06863">
    <property type="entry name" value="DUF1254"/>
    <property type="match status" value="1"/>
</dbReference>
<gene>
    <name evidence="3" type="ORF">DX116_03520</name>
</gene>
<evidence type="ECO:0000313" key="4">
    <source>
        <dbReference type="Proteomes" id="UP000265581"/>
    </source>
</evidence>
<sequence>MTTTSPSTDDVEQAAARLQIWGFPLVFAQRVRLNFTQPAAPAAPRPPTSAGAAVGTFGHQRELSSPELRVGVAPNVDTLYSVAWIDLDAGPRRLVMPDLGDRYYSVQVALADASSPWALGRRTHGGQLPPVTLRRGPLARREGDDGVELTTPHRFLMLCVRILVEPGDPSDLERVHALQGAIALTDLAGVDGRVSSTGQRDIALAAVDRAAETVEPSAFGRAISAVVADTDPGSVPAIVRTDLVTCEQGRDAAVVAGLRSGLARIDAHVRTMGETVNGWAVNWRGPDFGDDVLLRAAVAYSQIFVNPAVEAVYPVCETDADGAPLDASSADYEIVLDGADLPPVRSFWSLTMYHAAGLLVANDAARYSIGDRTPGLRRSDDGSIVVHLSSSRPSHAGTNWLPAPDGPFRLMLRLYGPTDDSWRPPPVRRLTRDR</sequence>
<evidence type="ECO:0000313" key="3">
    <source>
        <dbReference type="EMBL" id="REK72686.1"/>
    </source>
</evidence>
<dbReference type="InterPro" id="IPR010621">
    <property type="entry name" value="DUF1214"/>
</dbReference>
<proteinExistence type="predicted"/>
<name>A0A371PAW7_9ACTN</name>
<dbReference type="InterPro" id="IPR010679">
    <property type="entry name" value="DUF1254"/>
</dbReference>
<feature type="domain" description="DUF1254" evidence="2">
    <location>
        <begin position="55"/>
        <end position="185"/>
    </location>
</feature>
<dbReference type="PANTHER" id="PTHR36509">
    <property type="entry name" value="BLL3101 PROTEIN"/>
    <property type="match status" value="1"/>
</dbReference>
<dbReference type="Gene3D" id="2.60.120.600">
    <property type="entry name" value="Domain of unknown function DUF1214, C-terminal domain"/>
    <property type="match status" value="1"/>
</dbReference>
<dbReference type="Pfam" id="PF06742">
    <property type="entry name" value="DUF1214"/>
    <property type="match status" value="1"/>
</dbReference>
<accession>A0A371PAW7</accession>
<dbReference type="AlphaFoldDB" id="A0A371PAW7"/>
<dbReference type="RefSeq" id="WP_119702798.1">
    <property type="nucleotide sequence ID" value="NZ_JBHSOI010000001.1"/>
</dbReference>
<evidence type="ECO:0000259" key="1">
    <source>
        <dbReference type="Pfam" id="PF06742"/>
    </source>
</evidence>
<feature type="domain" description="DUF1214" evidence="1">
    <location>
        <begin position="310"/>
        <end position="418"/>
    </location>
</feature>
<dbReference type="SUPFAM" id="SSF160935">
    <property type="entry name" value="VPA0735-like"/>
    <property type="match status" value="1"/>
</dbReference>
<dbReference type="Gene3D" id="2.60.40.1610">
    <property type="entry name" value="Domain of unknown function DUF1254"/>
    <property type="match status" value="1"/>
</dbReference>
<organism evidence="3 4">
    <name type="scientific">Aeromicrobium endophyticum</name>
    <dbReference type="NCBI Taxonomy" id="2292704"/>
    <lineage>
        <taxon>Bacteria</taxon>
        <taxon>Bacillati</taxon>
        <taxon>Actinomycetota</taxon>
        <taxon>Actinomycetes</taxon>
        <taxon>Propionibacteriales</taxon>
        <taxon>Nocardioidaceae</taxon>
        <taxon>Aeromicrobium</taxon>
    </lineage>
</organism>
<dbReference type="EMBL" id="QUBR01000001">
    <property type="protein sequence ID" value="REK72686.1"/>
    <property type="molecule type" value="Genomic_DNA"/>
</dbReference>
<dbReference type="Proteomes" id="UP000265581">
    <property type="component" value="Unassembled WGS sequence"/>
</dbReference>
<comment type="caution">
    <text evidence="3">The sequence shown here is derived from an EMBL/GenBank/DDBJ whole genome shotgun (WGS) entry which is preliminary data.</text>
</comment>
<dbReference type="OrthoDB" id="40820at2"/>